<dbReference type="PANTHER" id="PTHR24198">
    <property type="entry name" value="ANKYRIN REPEAT AND PROTEIN KINASE DOMAIN-CONTAINING PROTEIN"/>
    <property type="match status" value="1"/>
</dbReference>
<evidence type="ECO:0000313" key="5">
    <source>
        <dbReference type="Proteomes" id="UP001140513"/>
    </source>
</evidence>
<dbReference type="GeneID" id="80915615"/>
<evidence type="ECO:0000256" key="2">
    <source>
        <dbReference type="ARBA" id="ARBA00023043"/>
    </source>
</evidence>
<evidence type="ECO:0000256" key="1">
    <source>
        <dbReference type="ARBA" id="ARBA00022737"/>
    </source>
</evidence>
<dbReference type="SMART" id="SM00248">
    <property type="entry name" value="ANK"/>
    <property type="match status" value="12"/>
</dbReference>
<feature type="repeat" description="ANK" evidence="3">
    <location>
        <begin position="347"/>
        <end position="379"/>
    </location>
</feature>
<keyword evidence="2 3" id="KW-0040">ANK repeat</keyword>
<feature type="repeat" description="ANK" evidence="3">
    <location>
        <begin position="248"/>
        <end position="280"/>
    </location>
</feature>
<feature type="repeat" description="ANK" evidence="3">
    <location>
        <begin position="313"/>
        <end position="345"/>
    </location>
</feature>
<dbReference type="Pfam" id="PF13637">
    <property type="entry name" value="Ank_4"/>
    <property type="match status" value="1"/>
</dbReference>
<feature type="repeat" description="ANK" evidence="3">
    <location>
        <begin position="548"/>
        <end position="580"/>
    </location>
</feature>
<dbReference type="Pfam" id="PF12796">
    <property type="entry name" value="Ank_2"/>
    <property type="match status" value="2"/>
</dbReference>
<dbReference type="Gene3D" id="1.25.40.20">
    <property type="entry name" value="Ankyrin repeat-containing domain"/>
    <property type="match status" value="4"/>
</dbReference>
<feature type="repeat" description="ANK" evidence="3">
    <location>
        <begin position="515"/>
        <end position="547"/>
    </location>
</feature>
<keyword evidence="5" id="KW-1185">Reference proteome</keyword>
<dbReference type="AlphaFoldDB" id="A0A9W9C6C9"/>
<dbReference type="SUPFAM" id="SSF48403">
    <property type="entry name" value="Ankyrin repeat"/>
    <property type="match status" value="2"/>
</dbReference>
<comment type="caution">
    <text evidence="4">The sequence shown here is derived from an EMBL/GenBank/DDBJ whole genome shotgun (WGS) entry which is preliminary data.</text>
</comment>
<gene>
    <name evidence="4" type="ORF">N0V89_012085</name>
</gene>
<keyword evidence="1" id="KW-0677">Repeat</keyword>
<feature type="repeat" description="ANK" evidence="3">
    <location>
        <begin position="381"/>
        <end position="413"/>
    </location>
</feature>
<dbReference type="PRINTS" id="PR01415">
    <property type="entry name" value="ANKYRIN"/>
</dbReference>
<evidence type="ECO:0008006" key="6">
    <source>
        <dbReference type="Google" id="ProtNLM"/>
    </source>
</evidence>
<sequence>MLPPQLSFHPQKISMAVLKFKDSLENVEKDEFGDWEFRLVTDAAGRTALDAARHGEPLEEVKRLVEHEMVTLKKGYYYGYTRSFTEAAKRGQIKAVQRLIEAGVDIHARAFMDMVGSALEQAALKRRTEVVKIILATEERQNAKDCYSANALEQAVQDARHDEVTRLMKAKKFLEAAQAIKDTALQDAAGLGDMEIARSLVKYGANADAATDVSHERALSSAASGGHLGMVEYLIQNGAGTTVPCGSSQCTPLRAAASGGYLEIVERLLTIGADPNADRALRAASSGGHLAVVERLLKAGALPNDPDKWNREQYSSPLQEAALGGHLDVVEILLQAGADINEPSVRQGRTALQAAAGKGNVELVERLMAAGAEVNAKAGEWGRTALQAAAEAGSIDIVNTFLNAGAKLETDAWGSASPSLMLTIKGNHAGVFERLLQEVAKEKAETTKAMRRALEACIETGHVEFLKSLLSLGMSVNQEHGSHFRLLTVAATRGYTEVVKVLLEAGVKVHDSEARSSTALQAAVEGDHLETAQVLLSDGADPSAAAGRKEPPLHMACMKGNEKMVRLLLDAGADVHAVSYTERAVLDAAEEGDNQAIINMLKRRQAETPAPRKRSMSLDVSTITKAELCATCENLPAAFFTGQCPSWEDSPKWHLSLYSLQYSSRSGCPFCMFFWKQLGITTITLPQPSEVRLYRGSSIKPVESMWSQIDEPFPEDIECPKTLRTGFQLNIESFESRSPLHDPRGSPLTFFRQATATIWKYFVPRDFRTAPFMAAAMQPKP</sequence>
<name>A0A9W9C6C9_9PLEO</name>
<accession>A0A9W9C6C9</accession>
<organism evidence="4 5">
    <name type="scientific">Didymosphaeria variabile</name>
    <dbReference type="NCBI Taxonomy" id="1932322"/>
    <lineage>
        <taxon>Eukaryota</taxon>
        <taxon>Fungi</taxon>
        <taxon>Dikarya</taxon>
        <taxon>Ascomycota</taxon>
        <taxon>Pezizomycotina</taxon>
        <taxon>Dothideomycetes</taxon>
        <taxon>Pleosporomycetidae</taxon>
        <taxon>Pleosporales</taxon>
        <taxon>Massarineae</taxon>
        <taxon>Didymosphaeriaceae</taxon>
        <taxon>Didymosphaeria</taxon>
    </lineage>
</organism>
<dbReference type="PROSITE" id="PS50297">
    <property type="entry name" value="ANK_REP_REGION"/>
    <property type="match status" value="5"/>
</dbReference>
<evidence type="ECO:0000256" key="3">
    <source>
        <dbReference type="PROSITE-ProRule" id="PRU00023"/>
    </source>
</evidence>
<dbReference type="PROSITE" id="PS50088">
    <property type="entry name" value="ANK_REPEAT"/>
    <property type="match status" value="8"/>
</dbReference>
<dbReference type="EMBL" id="JAPEUX010000009">
    <property type="protein sequence ID" value="KAJ4345949.1"/>
    <property type="molecule type" value="Genomic_DNA"/>
</dbReference>
<proteinExistence type="predicted"/>
<dbReference type="PANTHER" id="PTHR24198:SF165">
    <property type="entry name" value="ANKYRIN REPEAT-CONTAINING PROTEIN-RELATED"/>
    <property type="match status" value="1"/>
</dbReference>
<feature type="repeat" description="ANK" evidence="3">
    <location>
        <begin position="180"/>
        <end position="212"/>
    </location>
</feature>
<reference evidence="4" key="1">
    <citation type="submission" date="2022-10" db="EMBL/GenBank/DDBJ databases">
        <title>Tapping the CABI collections for fungal endophytes: first genome assemblies for Collariella, Neodidymelliopsis, Ascochyta clinopodiicola, Didymella pomorum, Didymosphaeria variabile, Neocosmospora piperis and Neocucurbitaria cava.</title>
        <authorList>
            <person name="Hill R."/>
        </authorList>
    </citation>
    <scope>NUCLEOTIDE SEQUENCE</scope>
    <source>
        <strain evidence="4">IMI 356815</strain>
    </source>
</reference>
<protein>
    <recommendedName>
        <fullName evidence="6">Ankyrin</fullName>
    </recommendedName>
</protein>
<dbReference type="Proteomes" id="UP001140513">
    <property type="component" value="Unassembled WGS sequence"/>
</dbReference>
<dbReference type="InterPro" id="IPR036770">
    <property type="entry name" value="Ankyrin_rpt-contain_sf"/>
</dbReference>
<feature type="repeat" description="ANK" evidence="3">
    <location>
        <begin position="276"/>
        <end position="308"/>
    </location>
</feature>
<dbReference type="OrthoDB" id="427518at2759"/>
<dbReference type="InterPro" id="IPR002110">
    <property type="entry name" value="Ankyrin_rpt"/>
</dbReference>
<dbReference type="RefSeq" id="XP_056066113.1">
    <property type="nucleotide sequence ID" value="XM_056220810.1"/>
</dbReference>
<evidence type="ECO:0000313" key="4">
    <source>
        <dbReference type="EMBL" id="KAJ4345949.1"/>
    </source>
</evidence>